<evidence type="ECO:0000259" key="6">
    <source>
        <dbReference type="Pfam" id="PF13458"/>
    </source>
</evidence>
<keyword evidence="4" id="KW-0029">Amino-acid transport</keyword>
<feature type="chain" id="PRO_5007547162" evidence="5">
    <location>
        <begin position="25"/>
        <end position="392"/>
    </location>
</feature>
<keyword evidence="3 5" id="KW-0732">Signal</keyword>
<sequence length="392" mass="42745">MRTSRRLHSFIGGVALAACGLAAAQIQGVTKDEILVGTLQDLSGPLAGYGKDLRNGIQMRIAEANDKGGVQGRKLRLLVEDSGYDPKRAVLATQKLVNQDRIFVMAGSLGTGVNNAALPVLASKNVMNFFPAALSRDMYEPVSKLKFAFLSSYYDQIAPAAARLYREKKAARPCIIYQDDEYGLEILRGTEAGLKTVGAELAEKTSFKRGATDFSSQVARMKAAGCDFVVTGTLIRETVGTLNEARRIDFNPTFLGAFGTYTDLIHKLGGKPMDGFYSTMTVQHPYEDSVSDALKPWLTAYRGRFNEAPSAYSIYGYVIADRLVQALDKAGAQPDTDSLARAVEALKTPADMFGVPELSFAPDRHLGSNKARLSQIQDGRWKVVLDYDQMAR</sequence>
<comment type="caution">
    <text evidence="7">The sequence shown here is derived from an EMBL/GenBank/DDBJ whole genome shotgun (WGS) entry which is preliminary data.</text>
</comment>
<organism evidence="7 8">
    <name type="scientific">Pseudacidovorax intermedius</name>
    <dbReference type="NCBI Taxonomy" id="433924"/>
    <lineage>
        <taxon>Bacteria</taxon>
        <taxon>Pseudomonadati</taxon>
        <taxon>Pseudomonadota</taxon>
        <taxon>Betaproteobacteria</taxon>
        <taxon>Burkholderiales</taxon>
        <taxon>Comamonadaceae</taxon>
        <taxon>Pseudacidovorax</taxon>
    </lineage>
</organism>
<dbReference type="PANTHER" id="PTHR47235:SF1">
    <property type="entry name" value="BLR6548 PROTEIN"/>
    <property type="match status" value="1"/>
</dbReference>
<dbReference type="PANTHER" id="PTHR47235">
    <property type="entry name" value="BLR6548 PROTEIN"/>
    <property type="match status" value="1"/>
</dbReference>
<dbReference type="PROSITE" id="PS51257">
    <property type="entry name" value="PROKAR_LIPOPROTEIN"/>
    <property type="match status" value="1"/>
</dbReference>
<evidence type="ECO:0000256" key="1">
    <source>
        <dbReference type="ARBA" id="ARBA00010062"/>
    </source>
</evidence>
<evidence type="ECO:0000313" key="7">
    <source>
        <dbReference type="EMBL" id="KTT24791.1"/>
    </source>
</evidence>
<dbReference type="OrthoDB" id="26870at2"/>
<evidence type="ECO:0000256" key="3">
    <source>
        <dbReference type="ARBA" id="ARBA00022729"/>
    </source>
</evidence>
<evidence type="ECO:0000313" key="8">
    <source>
        <dbReference type="Proteomes" id="UP000072741"/>
    </source>
</evidence>
<keyword evidence="2" id="KW-0813">Transport</keyword>
<keyword evidence="8" id="KW-1185">Reference proteome</keyword>
<dbReference type="InterPro" id="IPR028082">
    <property type="entry name" value="Peripla_BP_I"/>
</dbReference>
<reference evidence="7 8" key="1">
    <citation type="journal article" date="2016" name="Front. Microbiol.">
        <title>Genomic Resource of Rice Seed Associated Bacteria.</title>
        <authorList>
            <person name="Midha S."/>
            <person name="Bansal K."/>
            <person name="Sharma S."/>
            <person name="Kumar N."/>
            <person name="Patil P.P."/>
            <person name="Chaudhry V."/>
            <person name="Patil P.B."/>
        </authorList>
    </citation>
    <scope>NUCLEOTIDE SEQUENCE [LARGE SCALE GENOMIC DNA]</scope>
    <source>
        <strain evidence="7 8">NS331</strain>
    </source>
</reference>
<dbReference type="InterPro" id="IPR000709">
    <property type="entry name" value="Leu_Ile_Val-bd"/>
</dbReference>
<dbReference type="SUPFAM" id="SSF53822">
    <property type="entry name" value="Periplasmic binding protein-like I"/>
    <property type="match status" value="1"/>
</dbReference>
<dbReference type="PRINTS" id="PR00337">
    <property type="entry name" value="LEUILEVALBP"/>
</dbReference>
<proteinExistence type="inferred from homology"/>
<name>A0A147H4K5_9BURK</name>
<dbReference type="Gene3D" id="3.40.50.2300">
    <property type="match status" value="2"/>
</dbReference>
<dbReference type="Proteomes" id="UP000072741">
    <property type="component" value="Unassembled WGS sequence"/>
</dbReference>
<evidence type="ECO:0000256" key="2">
    <source>
        <dbReference type="ARBA" id="ARBA00022448"/>
    </source>
</evidence>
<feature type="signal peptide" evidence="5">
    <location>
        <begin position="1"/>
        <end position="24"/>
    </location>
</feature>
<evidence type="ECO:0000256" key="4">
    <source>
        <dbReference type="ARBA" id="ARBA00022970"/>
    </source>
</evidence>
<dbReference type="CDD" id="cd06343">
    <property type="entry name" value="PBP1_ABC_ligand_binding-like"/>
    <property type="match status" value="1"/>
</dbReference>
<dbReference type="GO" id="GO:0006865">
    <property type="term" value="P:amino acid transport"/>
    <property type="evidence" value="ECO:0007669"/>
    <property type="project" value="UniProtKB-KW"/>
</dbReference>
<protein>
    <submittedName>
        <fullName evidence="7">ABC transporter substrate-binding protein</fullName>
    </submittedName>
</protein>
<evidence type="ECO:0000256" key="5">
    <source>
        <dbReference type="SAM" id="SignalP"/>
    </source>
</evidence>
<comment type="similarity">
    <text evidence="1">Belongs to the leucine-binding protein family.</text>
</comment>
<dbReference type="PATRIC" id="fig|433924.3.peg.2999"/>
<accession>A0A147H4K5</accession>
<dbReference type="AlphaFoldDB" id="A0A147H4K5"/>
<gene>
    <name evidence="7" type="ORF">NS331_05655</name>
</gene>
<dbReference type="Pfam" id="PF13458">
    <property type="entry name" value="Peripla_BP_6"/>
    <property type="match status" value="1"/>
</dbReference>
<dbReference type="EMBL" id="LDSL01000038">
    <property type="protein sequence ID" value="KTT24791.1"/>
    <property type="molecule type" value="Genomic_DNA"/>
</dbReference>
<dbReference type="RefSeq" id="WP_058641028.1">
    <property type="nucleotide sequence ID" value="NZ_LDSL01000038.1"/>
</dbReference>
<dbReference type="InterPro" id="IPR028081">
    <property type="entry name" value="Leu-bd"/>
</dbReference>
<feature type="domain" description="Leucine-binding protein" evidence="6">
    <location>
        <begin position="34"/>
        <end position="379"/>
    </location>
</feature>